<dbReference type="AlphaFoldDB" id="A0A7K1L131"/>
<evidence type="ECO:0000256" key="3">
    <source>
        <dbReference type="SAM" id="SignalP"/>
    </source>
</evidence>
<evidence type="ECO:0000256" key="2">
    <source>
        <dbReference type="SAM" id="Phobius"/>
    </source>
</evidence>
<name>A0A7K1L131_9ACTN</name>
<keyword evidence="2" id="KW-0472">Membrane</keyword>
<feature type="signal peptide" evidence="3">
    <location>
        <begin position="1"/>
        <end position="26"/>
    </location>
</feature>
<feature type="transmembrane region" description="Helical" evidence="2">
    <location>
        <begin position="135"/>
        <end position="156"/>
    </location>
</feature>
<dbReference type="RefSeq" id="WP_156217200.1">
    <property type="nucleotide sequence ID" value="NZ_WOFH01000005.1"/>
</dbReference>
<reference evidence="4 5" key="1">
    <citation type="submission" date="2019-11" db="EMBL/GenBank/DDBJ databases">
        <authorList>
            <person name="Cao P."/>
        </authorList>
    </citation>
    <scope>NUCLEOTIDE SEQUENCE [LARGE SCALE GENOMIC DNA]</scope>
    <source>
        <strain evidence="4 5">NEAU-AAG5</strain>
    </source>
</reference>
<gene>
    <name evidence="4" type="ORF">GNZ18_15610</name>
</gene>
<evidence type="ECO:0000313" key="4">
    <source>
        <dbReference type="EMBL" id="MUN38023.1"/>
    </source>
</evidence>
<feature type="chain" id="PRO_5039159433" evidence="3">
    <location>
        <begin position="27"/>
        <end position="184"/>
    </location>
</feature>
<keyword evidence="3" id="KW-0732">Signal</keyword>
<proteinExistence type="predicted"/>
<feature type="compositionally biased region" description="Gly residues" evidence="1">
    <location>
        <begin position="173"/>
        <end position="184"/>
    </location>
</feature>
<sequence>MDGVGTTLRGALAAIPLVLLMTASDASTGQAAARPTGCSSPGQVYQANILVKHGDAPSEAKALFLVCQQNRFVKIVDSDGRSYDDLDDFRAHNHLFGEDDMIMVPRSFPAVDASQSPGFGPWVSGHTSTSQAWRWLPAGIVLVLVLGSGGGFAWLVTHRRKAPVGGATSTGAPGDGTPDGGEVP</sequence>
<comment type="caution">
    <text evidence="4">The sequence shown here is derived from an EMBL/GenBank/DDBJ whole genome shotgun (WGS) entry which is preliminary data.</text>
</comment>
<evidence type="ECO:0000256" key="1">
    <source>
        <dbReference type="SAM" id="MobiDB-lite"/>
    </source>
</evidence>
<protein>
    <submittedName>
        <fullName evidence="4">Uncharacterized protein</fullName>
    </submittedName>
</protein>
<feature type="region of interest" description="Disordered" evidence="1">
    <location>
        <begin position="163"/>
        <end position="184"/>
    </location>
</feature>
<dbReference type="Proteomes" id="UP000432015">
    <property type="component" value="Unassembled WGS sequence"/>
</dbReference>
<dbReference type="EMBL" id="WOFH01000005">
    <property type="protein sequence ID" value="MUN38023.1"/>
    <property type="molecule type" value="Genomic_DNA"/>
</dbReference>
<organism evidence="4 5">
    <name type="scientific">Actinomadura litoris</name>
    <dbReference type="NCBI Taxonomy" id="2678616"/>
    <lineage>
        <taxon>Bacteria</taxon>
        <taxon>Bacillati</taxon>
        <taxon>Actinomycetota</taxon>
        <taxon>Actinomycetes</taxon>
        <taxon>Streptosporangiales</taxon>
        <taxon>Thermomonosporaceae</taxon>
        <taxon>Actinomadura</taxon>
    </lineage>
</organism>
<keyword evidence="2" id="KW-1133">Transmembrane helix</keyword>
<evidence type="ECO:0000313" key="5">
    <source>
        <dbReference type="Proteomes" id="UP000432015"/>
    </source>
</evidence>
<keyword evidence="2" id="KW-0812">Transmembrane</keyword>
<accession>A0A7K1L131</accession>
<keyword evidence="5" id="KW-1185">Reference proteome</keyword>